<dbReference type="Pfam" id="PF01926">
    <property type="entry name" value="MMR_HSR1"/>
    <property type="match status" value="1"/>
</dbReference>
<dbReference type="InterPro" id="IPR004396">
    <property type="entry name" value="ATPase_YchF/OLA1"/>
</dbReference>
<dbReference type="EMBL" id="CP144373">
    <property type="protein sequence ID" value="XCH47488.1"/>
    <property type="molecule type" value="Genomic_DNA"/>
</dbReference>
<evidence type="ECO:0000256" key="1">
    <source>
        <dbReference type="ARBA" id="ARBA00001946"/>
    </source>
</evidence>
<dbReference type="GO" id="GO:0016887">
    <property type="term" value="F:ATP hydrolysis activity"/>
    <property type="evidence" value="ECO:0007669"/>
    <property type="project" value="InterPro"/>
</dbReference>
<accession>A0AAU8H1T0</accession>
<evidence type="ECO:0000259" key="5">
    <source>
        <dbReference type="PROSITE" id="PS51880"/>
    </source>
</evidence>
<dbReference type="GO" id="GO:0005524">
    <property type="term" value="F:ATP binding"/>
    <property type="evidence" value="ECO:0007669"/>
    <property type="project" value="UniProtKB-KW"/>
</dbReference>
<dbReference type="InterPro" id="IPR012676">
    <property type="entry name" value="TGS-like"/>
</dbReference>
<dbReference type="PANTHER" id="PTHR23305:SF18">
    <property type="entry name" value="OBG-TYPE G DOMAIN-CONTAINING PROTEIN"/>
    <property type="match status" value="1"/>
</dbReference>
<proteinExistence type="predicted"/>
<dbReference type="SUPFAM" id="SSF52540">
    <property type="entry name" value="P-loop containing nucleoside triphosphate hydrolases"/>
    <property type="match status" value="1"/>
</dbReference>
<evidence type="ECO:0000256" key="2">
    <source>
        <dbReference type="ARBA" id="ARBA00022723"/>
    </source>
</evidence>
<dbReference type="GO" id="GO:0046872">
    <property type="term" value="F:metal ion binding"/>
    <property type="evidence" value="ECO:0007669"/>
    <property type="project" value="UniProtKB-KW"/>
</dbReference>
<dbReference type="InterPro" id="IPR012675">
    <property type="entry name" value="Beta-grasp_dom_sf"/>
</dbReference>
<organism evidence="6">
    <name type="scientific">Thermodesulfovibrio autotrophicus</name>
    <dbReference type="NCBI Taxonomy" id="3118333"/>
    <lineage>
        <taxon>Bacteria</taxon>
        <taxon>Pseudomonadati</taxon>
        <taxon>Nitrospirota</taxon>
        <taxon>Thermodesulfovibrionia</taxon>
        <taxon>Thermodesulfovibrionales</taxon>
        <taxon>Thermodesulfovibrionaceae</taxon>
        <taxon>Thermodesulfovibrio</taxon>
    </lineage>
</organism>
<evidence type="ECO:0000313" key="6">
    <source>
        <dbReference type="EMBL" id="XCH47488.1"/>
    </source>
</evidence>
<dbReference type="FunFam" id="1.10.150.300:FF:000001">
    <property type="entry name" value="Ribosome-binding ATPase YchF"/>
    <property type="match status" value="1"/>
</dbReference>
<keyword evidence="2" id="KW-0479">Metal-binding</keyword>
<dbReference type="InterPro" id="IPR013029">
    <property type="entry name" value="YchF_C"/>
</dbReference>
<dbReference type="PROSITE" id="PS51880">
    <property type="entry name" value="TGS"/>
    <property type="match status" value="1"/>
</dbReference>
<dbReference type="CDD" id="cd04867">
    <property type="entry name" value="TGS_YchF_OLA1"/>
    <property type="match status" value="1"/>
</dbReference>
<gene>
    <name evidence="6" type="primary">ychF</name>
    <name evidence="6" type="ORF">V4D30_04235</name>
</gene>
<dbReference type="AlphaFoldDB" id="A0AAU8H1T0"/>
<dbReference type="RefSeq" id="WP_353685011.1">
    <property type="nucleotide sequence ID" value="NZ_CP144373.1"/>
</dbReference>
<dbReference type="InterPro" id="IPR023192">
    <property type="entry name" value="TGS-like_dom_sf"/>
</dbReference>
<dbReference type="InterPro" id="IPR006073">
    <property type="entry name" value="GTP-bd"/>
</dbReference>
<dbReference type="KEGG" id="taut:V4D30_04235"/>
<dbReference type="PANTHER" id="PTHR23305">
    <property type="entry name" value="OBG GTPASE FAMILY"/>
    <property type="match status" value="1"/>
</dbReference>
<dbReference type="InterPro" id="IPR027417">
    <property type="entry name" value="P-loop_NTPase"/>
</dbReference>
<dbReference type="Gene3D" id="1.10.150.300">
    <property type="entry name" value="TGS-like domain"/>
    <property type="match status" value="1"/>
</dbReference>
<evidence type="ECO:0000256" key="3">
    <source>
        <dbReference type="ARBA" id="ARBA00022741"/>
    </source>
</evidence>
<dbReference type="GO" id="GO:0005525">
    <property type="term" value="F:GTP binding"/>
    <property type="evidence" value="ECO:0007669"/>
    <property type="project" value="InterPro"/>
</dbReference>
<dbReference type="PIRSF" id="PIRSF006641">
    <property type="entry name" value="CHP00092"/>
    <property type="match status" value="1"/>
</dbReference>
<sequence>MKIALTGFFNSGKTTIFNAMTHQKIETSSYSAQADKVHVGVLQVDDPRLRKISEIVNPKKTTFAQVECIDVAGLIKDNPSHNSKVIKQLIDADALIYILRGFEDLSVPYQFNTIDPVRDFNELEYEFIMIDLDLVTKRIERMSESKKKGQKINEAEMKILQFLRNHLEEGKPLRTMKLKEEEIKQIRHLNFLTLKPAFAVINADENSFNEGRFKDTGFLTICGLLESEIIQLPQDEISNFLDAMGIDEPVSKKIIRKAYEILDYISFFTAGPQEVRAWSIKKGTLAVDAAGKIHSDIQRGFIRAEVISYNDFLTLEGDLNLAKQKGVLRLEGKEYEVKDGDIITFRFKV</sequence>
<dbReference type="FunFam" id="3.10.20.30:FF:000001">
    <property type="entry name" value="Ribosome-binding ATPase YchF"/>
    <property type="match status" value="1"/>
</dbReference>
<dbReference type="InterPro" id="IPR004095">
    <property type="entry name" value="TGS"/>
</dbReference>
<evidence type="ECO:0000256" key="4">
    <source>
        <dbReference type="ARBA" id="ARBA00022840"/>
    </source>
</evidence>
<protein>
    <submittedName>
        <fullName evidence="6">Redox-regulated ATPase YchF</fullName>
    </submittedName>
</protein>
<dbReference type="GO" id="GO:0005737">
    <property type="term" value="C:cytoplasm"/>
    <property type="evidence" value="ECO:0007669"/>
    <property type="project" value="TreeGrafter"/>
</dbReference>
<dbReference type="Gene3D" id="3.40.50.300">
    <property type="entry name" value="P-loop containing nucleotide triphosphate hydrolases"/>
    <property type="match status" value="1"/>
</dbReference>
<dbReference type="Pfam" id="PF06071">
    <property type="entry name" value="YchF-GTPase_C"/>
    <property type="match status" value="1"/>
</dbReference>
<reference evidence="6" key="1">
    <citation type="submission" date="2024-01" db="EMBL/GenBank/DDBJ databases">
        <title>The first autotrophic representatives of the genus Thermodesulfovibrio.</title>
        <authorList>
            <person name="Maltseva A.I."/>
            <person name="Elcheninov A.G."/>
            <person name="Kublanov I.V."/>
            <person name="Lebedinsky A.V."/>
            <person name="Frolov E.N."/>
        </authorList>
    </citation>
    <scope>NUCLEOTIDE SEQUENCE</scope>
    <source>
        <strain evidence="6">3907-1M</strain>
    </source>
</reference>
<dbReference type="Gene3D" id="3.10.20.30">
    <property type="match status" value="1"/>
</dbReference>
<comment type="cofactor">
    <cofactor evidence="1">
        <name>Mg(2+)</name>
        <dbReference type="ChEBI" id="CHEBI:18420"/>
    </cofactor>
</comment>
<keyword evidence="3" id="KW-0547">Nucleotide-binding</keyword>
<keyword evidence="4" id="KW-0067">ATP-binding</keyword>
<feature type="domain" description="TGS" evidence="5">
    <location>
        <begin position="263"/>
        <end position="347"/>
    </location>
</feature>
<dbReference type="SUPFAM" id="SSF81271">
    <property type="entry name" value="TGS-like"/>
    <property type="match status" value="1"/>
</dbReference>
<name>A0AAU8H1T0_9BACT</name>
<dbReference type="NCBIfam" id="TIGR00092">
    <property type="entry name" value="redox-regulated ATPase YchF"/>
    <property type="match status" value="1"/>
</dbReference>